<keyword evidence="1" id="KW-1133">Transmembrane helix</keyword>
<accession>A0ABY7WQ86</accession>
<feature type="transmembrane region" description="Helical" evidence="1">
    <location>
        <begin position="6"/>
        <end position="32"/>
    </location>
</feature>
<protein>
    <submittedName>
        <fullName evidence="2">Uncharacterized protein</fullName>
    </submittedName>
</protein>
<reference evidence="2 3" key="1">
    <citation type="submission" date="2023-02" db="EMBL/GenBank/DDBJ databases">
        <title>Genome sequence of Lacticaseibacillus sp. KACC 23028.</title>
        <authorList>
            <person name="Kim S."/>
            <person name="Heo J."/>
            <person name="Kwon S.-W."/>
        </authorList>
    </citation>
    <scope>NUCLEOTIDE SEQUENCE [LARGE SCALE GENOMIC DNA]</scope>
    <source>
        <strain evidence="2 3">KACC 23028</strain>
    </source>
</reference>
<keyword evidence="1" id="KW-0472">Membrane</keyword>
<dbReference type="EMBL" id="CP117884">
    <property type="protein sequence ID" value="WDF82348.1"/>
    <property type="molecule type" value="Genomic_DNA"/>
</dbReference>
<sequence>MDWIQKLMAVIGVLMGIALVGIVICAIIIVILNIRRGRHQS</sequence>
<dbReference type="RefSeq" id="WP_274259744.1">
    <property type="nucleotide sequence ID" value="NZ_CP117884.1"/>
</dbReference>
<dbReference type="Proteomes" id="UP001220377">
    <property type="component" value="Chromosome"/>
</dbReference>
<organism evidence="2 3">
    <name type="scientific">Lacticaseibacillus pabuli</name>
    <dbReference type="NCBI Taxonomy" id="3025672"/>
    <lineage>
        <taxon>Bacteria</taxon>
        <taxon>Bacillati</taxon>
        <taxon>Bacillota</taxon>
        <taxon>Bacilli</taxon>
        <taxon>Lactobacillales</taxon>
        <taxon>Lactobacillaceae</taxon>
        <taxon>Lacticaseibacillus</taxon>
    </lineage>
</organism>
<keyword evidence="3" id="KW-1185">Reference proteome</keyword>
<evidence type="ECO:0000313" key="2">
    <source>
        <dbReference type="EMBL" id="WDF82348.1"/>
    </source>
</evidence>
<evidence type="ECO:0000313" key="3">
    <source>
        <dbReference type="Proteomes" id="UP001220377"/>
    </source>
</evidence>
<gene>
    <name evidence="2" type="ORF">PQ472_10715</name>
</gene>
<name>A0ABY7WQ86_9LACO</name>
<keyword evidence="1" id="KW-0812">Transmembrane</keyword>
<evidence type="ECO:0000256" key="1">
    <source>
        <dbReference type="SAM" id="Phobius"/>
    </source>
</evidence>
<proteinExistence type="predicted"/>